<dbReference type="Proteomes" id="UP001553148">
    <property type="component" value="Unassembled WGS sequence"/>
</dbReference>
<accession>A0ABV3KPB4</accession>
<dbReference type="InterPro" id="IPR029046">
    <property type="entry name" value="LolA/LolB/LppX"/>
</dbReference>
<dbReference type="SUPFAM" id="SSF89392">
    <property type="entry name" value="Prokaryotic lipoproteins and lipoprotein localization factors"/>
    <property type="match status" value="1"/>
</dbReference>
<protein>
    <submittedName>
        <fullName evidence="1">DUF1396 domain-containing protein</fullName>
    </submittedName>
</protein>
<evidence type="ECO:0000313" key="2">
    <source>
        <dbReference type="Proteomes" id="UP001553148"/>
    </source>
</evidence>
<name>A0ABV3KPB4_STRGS</name>
<dbReference type="EMBL" id="JBFAUJ010000006">
    <property type="protein sequence ID" value="MEV8461168.1"/>
    <property type="molecule type" value="Genomic_DNA"/>
</dbReference>
<dbReference type="PROSITE" id="PS51257">
    <property type="entry name" value="PROKAR_LIPOPROTEIN"/>
    <property type="match status" value="1"/>
</dbReference>
<organism evidence="1 2">
    <name type="scientific">Streptomyces griseosporeus</name>
    <dbReference type="NCBI Taxonomy" id="1910"/>
    <lineage>
        <taxon>Bacteria</taxon>
        <taxon>Bacillati</taxon>
        <taxon>Actinomycetota</taxon>
        <taxon>Actinomycetes</taxon>
        <taxon>Kitasatosporales</taxon>
        <taxon>Streptomycetaceae</taxon>
        <taxon>Streptomyces</taxon>
    </lineage>
</organism>
<sequence>MKRAVSTAALAGLLLAGAVGCGKGEQSPDLEPAAAVARAAKNADAVTSFRYRLDGRVPGEGRVRGEAAMSTKPPALSMKITPEDQADAGQVEIRFVDKAMYINGGAEAAGEMDGKSWIKFDMSKAGKEANPLAGAGATAEQNPAAQSTFLAGADDVREVGAETVDGVKTTHYQGTATLDALEKSLKGTDKASRDKRQKSLDEFEKLGIDKLSMDLWVDGEDHTKRFRMRGDADKGPLDMTITFYDVNKPVTVTAPPAKDVADLAEMMKGVQG</sequence>
<evidence type="ECO:0000313" key="1">
    <source>
        <dbReference type="EMBL" id="MEV8461168.1"/>
    </source>
</evidence>
<gene>
    <name evidence="1" type="ORF">AB0470_16665</name>
</gene>
<keyword evidence="2" id="KW-1185">Reference proteome</keyword>
<proteinExistence type="predicted"/>
<reference evidence="1 2" key="1">
    <citation type="submission" date="2024-06" db="EMBL/GenBank/DDBJ databases">
        <title>The Natural Products Discovery Center: Release of the First 8490 Sequenced Strains for Exploring Actinobacteria Biosynthetic Diversity.</title>
        <authorList>
            <person name="Kalkreuter E."/>
            <person name="Kautsar S.A."/>
            <person name="Yang D."/>
            <person name="Bader C.D."/>
            <person name="Teijaro C.N."/>
            <person name="Fluegel L."/>
            <person name="Davis C.M."/>
            <person name="Simpson J.R."/>
            <person name="Lauterbach L."/>
            <person name="Steele A.D."/>
            <person name="Gui C."/>
            <person name="Meng S."/>
            <person name="Li G."/>
            <person name="Viehrig K."/>
            <person name="Ye F."/>
            <person name="Su P."/>
            <person name="Kiefer A.F."/>
            <person name="Nichols A."/>
            <person name="Cepeda A.J."/>
            <person name="Yan W."/>
            <person name="Fan B."/>
            <person name="Jiang Y."/>
            <person name="Adhikari A."/>
            <person name="Zheng C.-J."/>
            <person name="Schuster L."/>
            <person name="Cowan T.M."/>
            <person name="Smanski M.J."/>
            <person name="Chevrette M.G."/>
            <person name="De Carvalho L.P.S."/>
            <person name="Shen B."/>
        </authorList>
    </citation>
    <scope>NUCLEOTIDE SEQUENCE [LARGE SCALE GENOMIC DNA]</scope>
    <source>
        <strain evidence="1 2">NPDC052360</strain>
    </source>
</reference>
<dbReference type="RefSeq" id="WP_110629787.1">
    <property type="nucleotide sequence ID" value="NZ_JBFAUJ010000006.1"/>
</dbReference>
<comment type="caution">
    <text evidence="1">The sequence shown here is derived from an EMBL/GenBank/DDBJ whole genome shotgun (WGS) entry which is preliminary data.</text>
</comment>
<dbReference type="Gene3D" id="2.50.20.20">
    <property type="match status" value="1"/>
</dbReference>